<dbReference type="OrthoDB" id="1164858at2"/>
<name>A0A562UDA2_9SPHI</name>
<feature type="signal peptide" evidence="1">
    <location>
        <begin position="1"/>
        <end position="19"/>
    </location>
</feature>
<dbReference type="RefSeq" id="WP_144909776.1">
    <property type="nucleotide sequence ID" value="NZ_VLLI01000002.1"/>
</dbReference>
<keyword evidence="3" id="KW-1185">Reference proteome</keyword>
<accession>A0A562UDA2</accession>
<keyword evidence="1" id="KW-0732">Signal</keyword>
<dbReference type="AlphaFoldDB" id="A0A562UDA2"/>
<evidence type="ECO:0000313" key="2">
    <source>
        <dbReference type="EMBL" id="TWJ03225.1"/>
    </source>
</evidence>
<dbReference type="Pfam" id="PF20329">
    <property type="entry name" value="DUF6624"/>
    <property type="match status" value="1"/>
</dbReference>
<gene>
    <name evidence="2" type="ORF">JN11_00762</name>
</gene>
<sequence>MKNLVLLMGCLFLFKISTAQVVFPPQYMLLVQKADSLYNVKAYKQSAFTYSEAFKSNGWKAKTDDRYNAACSWSLAGYPDSAFSNLMLIANNGTYTNYGHITKDADLIPLHNDSKWPALIKLVKANKDNAEAHYNKPVYAELKQIYEDDQSGRVKMDSVIKKYGYDSKEMKSLSAEIGKKDSIDLIKTENILDKYGWLGPDQVGDIGTVAEFLVIQHAEQPIHEKYLPIMRQAVKEGKARPDDLALLEDRTALEEGKKQIYGSQVGLDTKTNKYYLRPIEDEPNVNKRRATVGLMPLEEYAKLFGIDYKLPKE</sequence>
<feature type="chain" id="PRO_5021900041" evidence="1">
    <location>
        <begin position="20"/>
        <end position="313"/>
    </location>
</feature>
<organism evidence="2 3">
    <name type="scientific">Mucilaginibacter frigoritolerans</name>
    <dbReference type="NCBI Taxonomy" id="652788"/>
    <lineage>
        <taxon>Bacteria</taxon>
        <taxon>Pseudomonadati</taxon>
        <taxon>Bacteroidota</taxon>
        <taxon>Sphingobacteriia</taxon>
        <taxon>Sphingobacteriales</taxon>
        <taxon>Sphingobacteriaceae</taxon>
        <taxon>Mucilaginibacter</taxon>
    </lineage>
</organism>
<dbReference type="EMBL" id="VLLI01000002">
    <property type="protein sequence ID" value="TWJ03225.1"/>
    <property type="molecule type" value="Genomic_DNA"/>
</dbReference>
<evidence type="ECO:0000256" key="1">
    <source>
        <dbReference type="SAM" id="SignalP"/>
    </source>
</evidence>
<proteinExistence type="predicted"/>
<dbReference type="InterPro" id="IPR046732">
    <property type="entry name" value="DUF6624"/>
</dbReference>
<protein>
    <submittedName>
        <fullName evidence="2">Uncharacterized protein</fullName>
    </submittedName>
</protein>
<dbReference type="Proteomes" id="UP000317010">
    <property type="component" value="Unassembled WGS sequence"/>
</dbReference>
<evidence type="ECO:0000313" key="3">
    <source>
        <dbReference type="Proteomes" id="UP000317010"/>
    </source>
</evidence>
<comment type="caution">
    <text evidence="2">The sequence shown here is derived from an EMBL/GenBank/DDBJ whole genome shotgun (WGS) entry which is preliminary data.</text>
</comment>
<reference evidence="2 3" key="1">
    <citation type="submission" date="2019-07" db="EMBL/GenBank/DDBJ databases">
        <title>Genomic Encyclopedia of Archaeal and Bacterial Type Strains, Phase II (KMG-II): from individual species to whole genera.</title>
        <authorList>
            <person name="Goeker M."/>
        </authorList>
    </citation>
    <scope>NUCLEOTIDE SEQUENCE [LARGE SCALE GENOMIC DNA]</scope>
    <source>
        <strain evidence="2 3">ATCC BAA-1854</strain>
    </source>
</reference>